<gene>
    <name evidence="7" type="ORF">Z519_07717</name>
</gene>
<dbReference type="GO" id="GO:0008270">
    <property type="term" value="F:zinc ion binding"/>
    <property type="evidence" value="ECO:0007669"/>
    <property type="project" value="InterPro"/>
</dbReference>
<evidence type="ECO:0000256" key="2">
    <source>
        <dbReference type="ARBA" id="ARBA00023015"/>
    </source>
</evidence>
<dbReference type="CDD" id="cd12148">
    <property type="entry name" value="fungal_TF_MHR"/>
    <property type="match status" value="1"/>
</dbReference>
<dbReference type="GeneID" id="27700645"/>
<dbReference type="OrthoDB" id="39175at2759"/>
<keyword evidence="8" id="KW-1185">Reference proteome</keyword>
<reference evidence="7" key="1">
    <citation type="submission" date="2015-01" db="EMBL/GenBank/DDBJ databases">
        <title>The Genome Sequence of Cladophialophora bantiana CBS 173.52.</title>
        <authorList>
            <consortium name="The Broad Institute Genomics Platform"/>
            <person name="Cuomo C."/>
            <person name="de Hoog S."/>
            <person name="Gorbushina A."/>
            <person name="Stielow B."/>
            <person name="Teixiera M."/>
            <person name="Abouelleil A."/>
            <person name="Chapman S.B."/>
            <person name="Priest M."/>
            <person name="Young S.K."/>
            <person name="Wortman J."/>
            <person name="Nusbaum C."/>
            <person name="Birren B."/>
        </authorList>
    </citation>
    <scope>NUCLEOTIDE SEQUENCE [LARGE SCALE GENOMIC DNA]</scope>
    <source>
        <strain evidence="7">CBS 173.52</strain>
    </source>
</reference>
<evidence type="ECO:0000313" key="7">
    <source>
        <dbReference type="EMBL" id="KIW91749.1"/>
    </source>
</evidence>
<keyword evidence="3" id="KW-0238">DNA-binding</keyword>
<evidence type="ECO:0000256" key="3">
    <source>
        <dbReference type="ARBA" id="ARBA00023125"/>
    </source>
</evidence>
<accession>A0A0D2I4C9</accession>
<dbReference type="HOGENOM" id="CLU_007427_1_0_1"/>
<evidence type="ECO:0000256" key="4">
    <source>
        <dbReference type="ARBA" id="ARBA00023163"/>
    </source>
</evidence>
<keyword evidence="2" id="KW-0805">Transcription regulation</keyword>
<dbReference type="EMBL" id="KN846990">
    <property type="protein sequence ID" value="KIW91749.1"/>
    <property type="molecule type" value="Genomic_DNA"/>
</dbReference>
<dbReference type="AlphaFoldDB" id="A0A0D2I4C9"/>
<dbReference type="Proteomes" id="UP000053789">
    <property type="component" value="Unassembled WGS sequence"/>
</dbReference>
<evidence type="ECO:0000256" key="5">
    <source>
        <dbReference type="ARBA" id="ARBA00023242"/>
    </source>
</evidence>
<name>A0A0D2I4C9_CLAB1</name>
<keyword evidence="1" id="KW-0862">Zinc</keyword>
<dbReference type="GO" id="GO:0006351">
    <property type="term" value="P:DNA-templated transcription"/>
    <property type="evidence" value="ECO:0007669"/>
    <property type="project" value="InterPro"/>
</dbReference>
<dbReference type="Pfam" id="PF04082">
    <property type="entry name" value="Fungal_trans"/>
    <property type="match status" value="1"/>
</dbReference>
<feature type="domain" description="Xylanolytic transcriptional activator regulatory" evidence="6">
    <location>
        <begin position="145"/>
        <end position="219"/>
    </location>
</feature>
<organism evidence="7 8">
    <name type="scientific">Cladophialophora bantiana (strain ATCC 10958 / CBS 173.52 / CDC B-1940 / NIH 8579)</name>
    <name type="common">Xylohypha bantiana</name>
    <dbReference type="NCBI Taxonomy" id="1442370"/>
    <lineage>
        <taxon>Eukaryota</taxon>
        <taxon>Fungi</taxon>
        <taxon>Dikarya</taxon>
        <taxon>Ascomycota</taxon>
        <taxon>Pezizomycotina</taxon>
        <taxon>Eurotiomycetes</taxon>
        <taxon>Chaetothyriomycetidae</taxon>
        <taxon>Chaetothyriales</taxon>
        <taxon>Herpotrichiellaceae</taxon>
        <taxon>Cladophialophora</taxon>
    </lineage>
</organism>
<keyword evidence="5" id="KW-0539">Nucleus</keyword>
<evidence type="ECO:0000256" key="1">
    <source>
        <dbReference type="ARBA" id="ARBA00022833"/>
    </source>
</evidence>
<proteinExistence type="predicted"/>
<sequence>MGYFGNSGILNLFEPDYRGIASNEQRGSTHFSLADADLPPLELQQSFVDTYFEYCWPWCPILDKAVLWNDLDLSPSPLLINALALLGTQVRPPIMRHAKAAEYYNRAKILFYTDQENNPIVCLQSIMLFYWWAPRGPALVHKDAAWWWTGIAIKYAQQMGLHRKPKNVRDVGGDAVQGLRRRIWWTLFARERLTAMCQGRPLTINPEDCNVREVSLEDFGSSEDPRAEVFIYWVRLCGIIGRVSQHLSRNLEQALFPTTLAEELIGWAHSLPSHLELPDMANRARKFNRDVLKLHLPYLTTVTILHLNWSSQHPSQPWPEAYTAAVLSASCVTRIFRDFLARGEIRFLGAIACWYVGVAIIALLQTQRIECLAESGAEDIRILRLALNELAGLWPSTAIFVKGFDRLRAFESIGARHDGGAASNPQAPRTTGNTATSSLSDLNWPHGVDWQSYFPHVTTRTCGLAGILLAEPHQPEIWGDLSWLGDATAYFQDLFDSSDALLDPYLENLSALCRIDDQVRI</sequence>
<dbReference type="GO" id="GO:0003677">
    <property type="term" value="F:DNA binding"/>
    <property type="evidence" value="ECO:0007669"/>
    <property type="project" value="UniProtKB-KW"/>
</dbReference>
<keyword evidence="4" id="KW-0804">Transcription</keyword>
<evidence type="ECO:0000313" key="8">
    <source>
        <dbReference type="Proteomes" id="UP000053789"/>
    </source>
</evidence>
<evidence type="ECO:0000259" key="6">
    <source>
        <dbReference type="SMART" id="SM00906"/>
    </source>
</evidence>
<dbReference type="InterPro" id="IPR052073">
    <property type="entry name" value="Amide_Lactam_Regulators"/>
</dbReference>
<dbReference type="VEuPathDB" id="FungiDB:Z519_07717"/>
<dbReference type="SMART" id="SM00906">
    <property type="entry name" value="Fungal_trans"/>
    <property type="match status" value="1"/>
</dbReference>
<dbReference type="RefSeq" id="XP_016618418.1">
    <property type="nucleotide sequence ID" value="XM_016765449.1"/>
</dbReference>
<protein>
    <recommendedName>
        <fullName evidence="6">Xylanolytic transcriptional activator regulatory domain-containing protein</fullName>
    </recommendedName>
</protein>
<dbReference type="PANTHER" id="PTHR47171:SF5">
    <property type="entry name" value="ZN(II)2CYS6 TRANSCRIPTION FACTOR (EUROFUNG)"/>
    <property type="match status" value="1"/>
</dbReference>
<dbReference type="InterPro" id="IPR007219">
    <property type="entry name" value="XnlR_reg_dom"/>
</dbReference>
<dbReference type="PANTHER" id="PTHR47171">
    <property type="entry name" value="FARA-RELATED"/>
    <property type="match status" value="1"/>
</dbReference>